<gene>
    <name evidence="3" type="ORF">SEMRO_361_G126510.1</name>
</gene>
<comment type="caution">
    <text evidence="3">The sequence shown here is derived from an EMBL/GenBank/DDBJ whole genome shotgun (WGS) entry which is preliminary data.</text>
</comment>
<evidence type="ECO:0000313" key="3">
    <source>
        <dbReference type="EMBL" id="CAB9508800.1"/>
    </source>
</evidence>
<proteinExistence type="predicted"/>
<evidence type="ECO:0000256" key="2">
    <source>
        <dbReference type="SAM" id="Phobius"/>
    </source>
</evidence>
<feature type="transmembrane region" description="Helical" evidence="2">
    <location>
        <begin position="166"/>
        <end position="191"/>
    </location>
</feature>
<keyword evidence="2" id="KW-1133">Transmembrane helix</keyword>
<feature type="transmembrane region" description="Helical" evidence="2">
    <location>
        <begin position="12"/>
        <end position="32"/>
    </location>
</feature>
<dbReference type="Proteomes" id="UP001153069">
    <property type="component" value="Unassembled WGS sequence"/>
</dbReference>
<reference evidence="3" key="1">
    <citation type="submission" date="2020-06" db="EMBL/GenBank/DDBJ databases">
        <authorList>
            <consortium name="Plant Systems Biology data submission"/>
        </authorList>
    </citation>
    <scope>NUCLEOTIDE SEQUENCE</scope>
    <source>
        <strain evidence="3">D6</strain>
    </source>
</reference>
<keyword evidence="2" id="KW-0472">Membrane</keyword>
<feature type="transmembrane region" description="Helical" evidence="2">
    <location>
        <begin position="113"/>
        <end position="133"/>
    </location>
</feature>
<protein>
    <recommendedName>
        <fullName evidence="5">Transmembrane protein</fullName>
    </recommendedName>
</protein>
<feature type="region of interest" description="Disordered" evidence="1">
    <location>
        <begin position="269"/>
        <end position="299"/>
    </location>
</feature>
<feature type="transmembrane region" description="Helical" evidence="2">
    <location>
        <begin position="231"/>
        <end position="251"/>
    </location>
</feature>
<keyword evidence="4" id="KW-1185">Reference proteome</keyword>
<evidence type="ECO:0000313" key="4">
    <source>
        <dbReference type="Proteomes" id="UP001153069"/>
    </source>
</evidence>
<feature type="transmembrane region" description="Helical" evidence="2">
    <location>
        <begin position="52"/>
        <end position="74"/>
    </location>
</feature>
<evidence type="ECO:0000256" key="1">
    <source>
        <dbReference type="SAM" id="MobiDB-lite"/>
    </source>
</evidence>
<dbReference type="OrthoDB" id="53536at2759"/>
<dbReference type="EMBL" id="CAICTM010000360">
    <property type="protein sequence ID" value="CAB9508800.1"/>
    <property type="molecule type" value="Genomic_DNA"/>
</dbReference>
<evidence type="ECO:0008006" key="5">
    <source>
        <dbReference type="Google" id="ProtNLM"/>
    </source>
</evidence>
<name>A0A9N8DUY1_9STRA</name>
<feature type="transmembrane region" description="Helical" evidence="2">
    <location>
        <begin position="198"/>
        <end position="219"/>
    </location>
</feature>
<keyword evidence="2" id="KW-0812">Transmembrane</keyword>
<sequence length="299" mass="33594">MLPPAWKKAIIVLYSILLTDVVVVYVAGLILYKETWVCTNCRVGQEASRVPLLVYFSVWNIWLTIAVFLSWIFLEKKAVNQEGESSGTINDLEQGEDNGAAPTMFQRRTATQYLFSLALPLALTVSITYIYYISTRPASEFYNEDLCYTAWRSAISRELEKWMADLYLIGAIISDFTMHYLCSVLLLVLLFSGELCYVVALPLSTIFSIFLGIIIVLVQQSGISVYCGGNIWFNVGIICLFTLIFHVTFYLGANARKVGCSCCIKDTQPSENNTDTSRTKQEGTEALETSDEYHSCVEP</sequence>
<accession>A0A9N8DUY1</accession>
<dbReference type="AlphaFoldDB" id="A0A9N8DUY1"/>
<organism evidence="3 4">
    <name type="scientific">Seminavis robusta</name>
    <dbReference type="NCBI Taxonomy" id="568900"/>
    <lineage>
        <taxon>Eukaryota</taxon>
        <taxon>Sar</taxon>
        <taxon>Stramenopiles</taxon>
        <taxon>Ochrophyta</taxon>
        <taxon>Bacillariophyta</taxon>
        <taxon>Bacillariophyceae</taxon>
        <taxon>Bacillariophycidae</taxon>
        <taxon>Naviculales</taxon>
        <taxon>Naviculaceae</taxon>
        <taxon>Seminavis</taxon>
    </lineage>
</organism>